<evidence type="ECO:0000256" key="2">
    <source>
        <dbReference type="ARBA" id="ARBA00004370"/>
    </source>
</evidence>
<dbReference type="PANTHER" id="PTHR45453">
    <property type="entry name" value="PHOSPHATE REGULON SENSOR PROTEIN PHOR"/>
    <property type="match status" value="1"/>
</dbReference>
<dbReference type="SUPFAM" id="SSF55874">
    <property type="entry name" value="ATPase domain of HSP90 chaperone/DNA topoisomerase II/histidine kinase"/>
    <property type="match status" value="1"/>
</dbReference>
<gene>
    <name evidence="12" type="ORF">B9W14_16880</name>
</gene>
<keyword evidence="9" id="KW-1133">Transmembrane helix</keyword>
<evidence type="ECO:0000259" key="11">
    <source>
        <dbReference type="PROSITE" id="PS50885"/>
    </source>
</evidence>
<evidence type="ECO:0000256" key="1">
    <source>
        <dbReference type="ARBA" id="ARBA00000085"/>
    </source>
</evidence>
<dbReference type="FunFam" id="1.10.287.130:FF:000001">
    <property type="entry name" value="Two-component sensor histidine kinase"/>
    <property type="match status" value="1"/>
</dbReference>
<dbReference type="InterPro" id="IPR005467">
    <property type="entry name" value="His_kinase_dom"/>
</dbReference>
<proteinExistence type="predicted"/>
<dbReference type="InterPro" id="IPR036097">
    <property type="entry name" value="HisK_dim/P_sf"/>
</dbReference>
<keyword evidence="9" id="KW-0812">Transmembrane</keyword>
<keyword evidence="7" id="KW-0902">Two-component regulatory system</keyword>
<dbReference type="Gene3D" id="6.10.340.10">
    <property type="match status" value="1"/>
</dbReference>
<dbReference type="CDD" id="cd00082">
    <property type="entry name" value="HisKA"/>
    <property type="match status" value="1"/>
</dbReference>
<evidence type="ECO:0000256" key="3">
    <source>
        <dbReference type="ARBA" id="ARBA00012438"/>
    </source>
</evidence>
<keyword evidence="9" id="KW-0472">Membrane</keyword>
<dbReference type="SUPFAM" id="SSF47384">
    <property type="entry name" value="Homodimeric domain of signal transducing histidine kinase"/>
    <property type="match status" value="1"/>
</dbReference>
<dbReference type="InterPro" id="IPR036890">
    <property type="entry name" value="HATPase_C_sf"/>
</dbReference>
<dbReference type="RefSeq" id="WP_032076232.1">
    <property type="nucleotide sequence ID" value="NZ_CP020953.1"/>
</dbReference>
<reference evidence="13" key="1">
    <citation type="submission" date="2017-04" db="EMBL/GenBank/DDBJ databases">
        <authorList>
            <person name="Song Y."/>
            <person name="Cho B.-K."/>
        </authorList>
    </citation>
    <scope>NUCLEOTIDE SEQUENCE [LARGE SCALE GENOMIC DNA]</scope>
    <source>
        <strain evidence="13">SL1</strain>
    </source>
</reference>
<dbReference type="EMBL" id="CP020953">
    <property type="protein sequence ID" value="AWI06105.1"/>
    <property type="molecule type" value="Genomic_DNA"/>
</dbReference>
<dbReference type="AlphaFoldDB" id="A0A2U8DUM9"/>
<keyword evidence="4" id="KW-0597">Phosphoprotein</keyword>
<accession>A0A2U8DUM9</accession>
<dbReference type="EC" id="2.7.13.3" evidence="3"/>
<evidence type="ECO:0000256" key="8">
    <source>
        <dbReference type="SAM" id="Coils"/>
    </source>
</evidence>
<evidence type="ECO:0000256" key="6">
    <source>
        <dbReference type="ARBA" id="ARBA00022777"/>
    </source>
</evidence>
<dbReference type="Pfam" id="PF00512">
    <property type="entry name" value="HisKA"/>
    <property type="match status" value="1"/>
</dbReference>
<evidence type="ECO:0000313" key="13">
    <source>
        <dbReference type="Proteomes" id="UP000244910"/>
    </source>
</evidence>
<dbReference type="GO" id="GO:0000155">
    <property type="term" value="F:phosphorelay sensor kinase activity"/>
    <property type="evidence" value="ECO:0007669"/>
    <property type="project" value="InterPro"/>
</dbReference>
<comment type="catalytic activity">
    <reaction evidence="1">
        <text>ATP + protein L-histidine = ADP + protein N-phospho-L-histidine.</text>
        <dbReference type="EC" id="2.7.13.3"/>
    </reaction>
</comment>
<keyword evidence="13" id="KW-1185">Reference proteome</keyword>
<dbReference type="SMART" id="SM00387">
    <property type="entry name" value="HATPase_c"/>
    <property type="match status" value="1"/>
</dbReference>
<dbReference type="InterPro" id="IPR050351">
    <property type="entry name" value="BphY/WalK/GraS-like"/>
</dbReference>
<dbReference type="PANTHER" id="PTHR45453:SF3">
    <property type="entry name" value="HISTIDINE KINASE"/>
    <property type="match status" value="1"/>
</dbReference>
<keyword evidence="8" id="KW-0175">Coiled coil</keyword>
<evidence type="ECO:0000256" key="4">
    <source>
        <dbReference type="ARBA" id="ARBA00022553"/>
    </source>
</evidence>
<dbReference type="Gene3D" id="1.10.287.130">
    <property type="match status" value="1"/>
</dbReference>
<dbReference type="SMART" id="SM00388">
    <property type="entry name" value="HisKA"/>
    <property type="match status" value="1"/>
</dbReference>
<dbReference type="Pfam" id="PF02518">
    <property type="entry name" value="HATPase_c"/>
    <property type="match status" value="1"/>
</dbReference>
<feature type="transmembrane region" description="Helical" evidence="9">
    <location>
        <begin position="195"/>
        <end position="219"/>
    </location>
</feature>
<dbReference type="InterPro" id="IPR004358">
    <property type="entry name" value="Sig_transdc_His_kin-like_C"/>
</dbReference>
<dbReference type="SMART" id="SM00304">
    <property type="entry name" value="HAMP"/>
    <property type="match status" value="1"/>
</dbReference>
<evidence type="ECO:0000256" key="5">
    <source>
        <dbReference type="ARBA" id="ARBA00022679"/>
    </source>
</evidence>
<feature type="domain" description="HAMP" evidence="11">
    <location>
        <begin position="216"/>
        <end position="268"/>
    </location>
</feature>
<keyword evidence="5" id="KW-0808">Transferase</keyword>
<dbReference type="GO" id="GO:0004721">
    <property type="term" value="F:phosphoprotein phosphatase activity"/>
    <property type="evidence" value="ECO:0007669"/>
    <property type="project" value="TreeGrafter"/>
</dbReference>
<organism evidence="12 13">
    <name type="scientific">Clostridium drakei</name>
    <dbReference type="NCBI Taxonomy" id="332101"/>
    <lineage>
        <taxon>Bacteria</taxon>
        <taxon>Bacillati</taxon>
        <taxon>Bacillota</taxon>
        <taxon>Clostridia</taxon>
        <taxon>Eubacteriales</taxon>
        <taxon>Clostridiaceae</taxon>
        <taxon>Clostridium</taxon>
    </lineage>
</organism>
<keyword evidence="6 12" id="KW-0418">Kinase</keyword>
<dbReference type="GO" id="GO:0005886">
    <property type="term" value="C:plasma membrane"/>
    <property type="evidence" value="ECO:0007669"/>
    <property type="project" value="TreeGrafter"/>
</dbReference>
<feature type="transmembrane region" description="Helical" evidence="9">
    <location>
        <begin position="12"/>
        <end position="34"/>
    </location>
</feature>
<dbReference type="InterPro" id="IPR003660">
    <property type="entry name" value="HAMP_dom"/>
</dbReference>
<dbReference type="CDD" id="cd06225">
    <property type="entry name" value="HAMP"/>
    <property type="match status" value="1"/>
</dbReference>
<dbReference type="OrthoDB" id="9762826at2"/>
<dbReference type="Gene3D" id="3.30.565.10">
    <property type="entry name" value="Histidine kinase-like ATPase, C-terminal domain"/>
    <property type="match status" value="1"/>
</dbReference>
<dbReference type="InterPro" id="IPR003661">
    <property type="entry name" value="HisK_dim/P_dom"/>
</dbReference>
<dbReference type="Proteomes" id="UP000244910">
    <property type="component" value="Chromosome"/>
</dbReference>
<evidence type="ECO:0000259" key="10">
    <source>
        <dbReference type="PROSITE" id="PS50109"/>
    </source>
</evidence>
<evidence type="ECO:0000313" key="12">
    <source>
        <dbReference type="EMBL" id="AWI06105.1"/>
    </source>
</evidence>
<dbReference type="GO" id="GO:0016036">
    <property type="term" value="P:cellular response to phosphate starvation"/>
    <property type="evidence" value="ECO:0007669"/>
    <property type="project" value="TreeGrafter"/>
</dbReference>
<dbReference type="PROSITE" id="PS50109">
    <property type="entry name" value="HIS_KIN"/>
    <property type="match status" value="1"/>
</dbReference>
<dbReference type="KEGG" id="cdrk:B9W14_16880"/>
<protein>
    <recommendedName>
        <fullName evidence="3">histidine kinase</fullName>
        <ecNumber evidence="3">2.7.13.3</ecNumber>
    </recommendedName>
</protein>
<dbReference type="InterPro" id="IPR003594">
    <property type="entry name" value="HATPase_dom"/>
</dbReference>
<feature type="domain" description="Histidine kinase" evidence="10">
    <location>
        <begin position="297"/>
        <end position="512"/>
    </location>
</feature>
<dbReference type="SUPFAM" id="SSF158472">
    <property type="entry name" value="HAMP domain-like"/>
    <property type="match status" value="1"/>
</dbReference>
<evidence type="ECO:0000256" key="7">
    <source>
        <dbReference type="ARBA" id="ARBA00023012"/>
    </source>
</evidence>
<comment type="subcellular location">
    <subcellularLocation>
        <location evidence="2">Membrane</location>
    </subcellularLocation>
</comment>
<feature type="coiled-coil region" evidence="8">
    <location>
        <begin position="260"/>
        <end position="287"/>
    </location>
</feature>
<evidence type="ECO:0000256" key="9">
    <source>
        <dbReference type="SAM" id="Phobius"/>
    </source>
</evidence>
<dbReference type="PROSITE" id="PS50885">
    <property type="entry name" value="HAMP"/>
    <property type="match status" value="1"/>
</dbReference>
<name>A0A2U8DUM9_9CLOT</name>
<dbReference type="PRINTS" id="PR00344">
    <property type="entry name" value="BCTRLSENSOR"/>
</dbReference>
<sequence>MKFYKSIIFKLFIILSSILISFLCIIVFIQVFIVGRTYNISQNTIERERHIELFTDDFISKIIFNNEGINYKFTAFEKIQLSSLEKFENQNLINFIVFDKDLNNVKITQNTKSQFDPYYVDYIRNKIINYNFSIHYFPDTGDKMPLFRIYNKYKIPTKYIVSEEIYKVSKSDYIYVAAIIPEVFTSTSSNILKKYAICICLFLIILIFIVSIILAYWVAMPILKINKTASKISNLNFSEKCEITNENEIGSLAKTINVMSYNLENTLHKLSNANEKLQKDLDLQMELDLLRREFLGAVTHEFKTPITLIRGYTESIKDDVAEGEERDLAFKTILDETERMDKLVKDLLELSTLESVGYKLNISEFYINNLINKVSAKYENIVRERNITLNCNICSDILVIGDEFRISQVLFNFINNAVDNTPEKGYIELSLENMITYVKISIKNSGKNIIEAEINRIWETFYRVEKSRNKKFGGTGLGLAISKAILELHNSNYGAKNTPKGVCFFFTLKTIN</sequence>